<comment type="caution">
    <text evidence="1">The sequence shown here is derived from an EMBL/GenBank/DDBJ whole genome shotgun (WGS) entry which is preliminary data.</text>
</comment>
<dbReference type="Proteomes" id="UP000243469">
    <property type="component" value="Unassembled WGS sequence"/>
</dbReference>
<evidence type="ECO:0000313" key="2">
    <source>
        <dbReference type="Proteomes" id="UP000243469"/>
    </source>
</evidence>
<gene>
    <name evidence="1" type="ORF">CSA60_04195</name>
</gene>
<dbReference type="AlphaFoldDB" id="A0A2G6JJL3"/>
<accession>A0A2G6JJL3</accession>
<proteinExistence type="predicted"/>
<dbReference type="EMBL" id="PDSH01000020">
    <property type="protein sequence ID" value="PIE23624.1"/>
    <property type="molecule type" value="Genomic_DNA"/>
</dbReference>
<protein>
    <submittedName>
        <fullName evidence="1">Uncharacterized protein</fullName>
    </submittedName>
</protein>
<sequence>MVQTLSPANRLKNTQRQCRDQFPEALGLRVHRAISWLLQAEKQQDKDGRFLFLWIAFNSAYANELGDTHISEKRIFRHFISRICELDSGQELYSLVWDKYTSAIRVLLENKYVYQPYWDWANQVDKAAIDWQTKFQQAKQYSHKALGKKDTAGVLHIVFDRLYTLRNQLVHGGATHNSQVNRDQLRDACDILSDVMPIIVQLMMEHPNALWGDAIYPVMDK</sequence>
<reference evidence="1 2" key="1">
    <citation type="submission" date="2017-10" db="EMBL/GenBank/DDBJ databases">
        <title>Novel microbial diversity and functional potential in the marine mammal oral microbiome.</title>
        <authorList>
            <person name="Dudek N.K."/>
            <person name="Sun C.L."/>
            <person name="Burstein D."/>
            <person name="Kantor R.S."/>
            <person name="Aliaga Goltsman D.S."/>
            <person name="Bik E.M."/>
            <person name="Thomas B.C."/>
            <person name="Banfield J.F."/>
            <person name="Relman D.A."/>
        </authorList>
    </citation>
    <scope>NUCLEOTIDE SEQUENCE [LARGE SCALE GENOMIC DNA]</scope>
    <source>
        <strain evidence="1">DOLJORAL78_47_21</strain>
    </source>
</reference>
<evidence type="ECO:0000313" key="1">
    <source>
        <dbReference type="EMBL" id="PIE23624.1"/>
    </source>
</evidence>
<name>A0A2G6JJL3_NEPCE</name>
<organism evidence="1 2">
    <name type="scientific">Neptuniibacter caesariensis</name>
    <dbReference type="NCBI Taxonomy" id="207954"/>
    <lineage>
        <taxon>Bacteria</taxon>
        <taxon>Pseudomonadati</taxon>
        <taxon>Pseudomonadota</taxon>
        <taxon>Gammaproteobacteria</taxon>
        <taxon>Oceanospirillales</taxon>
        <taxon>Oceanospirillaceae</taxon>
        <taxon>Neptuniibacter</taxon>
    </lineage>
</organism>